<keyword evidence="2" id="KW-1185">Reference proteome</keyword>
<dbReference type="Proteomes" id="UP000572635">
    <property type="component" value="Unassembled WGS sequence"/>
</dbReference>
<dbReference type="RefSeq" id="WP_184394544.1">
    <property type="nucleotide sequence ID" value="NZ_BAAAJD010000021.1"/>
</dbReference>
<dbReference type="Gene3D" id="1.10.287.1060">
    <property type="entry name" value="ESAT-6-like"/>
    <property type="match status" value="1"/>
</dbReference>
<name>A0A7W8VFI7_9ACTN</name>
<sequence length="111" mass="12299">MSDFKSSDEAMRKGKDAMETAHSTCNGIYTRVDATRDLLGGNWQGGAAMRYDTALVKWLEELRLITNDMNNMIGMLGGTERSFNAMEDENMVTADWSSALNPNQRDVAAGR</sequence>
<dbReference type="InterPro" id="IPR010310">
    <property type="entry name" value="T7SS_ESAT-6-like"/>
</dbReference>
<evidence type="ECO:0000313" key="1">
    <source>
        <dbReference type="EMBL" id="MBB5434168.1"/>
    </source>
</evidence>
<proteinExistence type="predicted"/>
<comment type="caution">
    <text evidence="1">The sequence shown here is derived from an EMBL/GenBank/DDBJ whole genome shotgun (WGS) entry which is preliminary data.</text>
</comment>
<dbReference type="Pfam" id="PF06013">
    <property type="entry name" value="WXG100"/>
    <property type="match status" value="1"/>
</dbReference>
<evidence type="ECO:0000313" key="2">
    <source>
        <dbReference type="Proteomes" id="UP000572635"/>
    </source>
</evidence>
<dbReference type="SUPFAM" id="SSF140453">
    <property type="entry name" value="EsxAB dimer-like"/>
    <property type="match status" value="1"/>
</dbReference>
<dbReference type="InterPro" id="IPR036689">
    <property type="entry name" value="ESAT-6-like_sf"/>
</dbReference>
<reference evidence="1 2" key="1">
    <citation type="submission" date="2020-08" db="EMBL/GenBank/DDBJ databases">
        <title>Sequencing the genomes of 1000 actinobacteria strains.</title>
        <authorList>
            <person name="Klenk H.-P."/>
        </authorList>
    </citation>
    <scope>NUCLEOTIDE SEQUENCE [LARGE SCALE GENOMIC DNA]</scope>
    <source>
        <strain evidence="1 2">DSM 44551</strain>
    </source>
</reference>
<dbReference type="AlphaFoldDB" id="A0A7W8VFI7"/>
<organism evidence="1 2">
    <name type="scientific">Nocardiopsis composta</name>
    <dbReference type="NCBI Taxonomy" id="157465"/>
    <lineage>
        <taxon>Bacteria</taxon>
        <taxon>Bacillati</taxon>
        <taxon>Actinomycetota</taxon>
        <taxon>Actinomycetes</taxon>
        <taxon>Streptosporangiales</taxon>
        <taxon>Nocardiopsidaceae</taxon>
        <taxon>Nocardiopsis</taxon>
    </lineage>
</organism>
<protein>
    <submittedName>
        <fullName evidence="1">Uncharacterized protein YukE</fullName>
    </submittedName>
</protein>
<accession>A0A7W8VFI7</accession>
<gene>
    <name evidence="1" type="ORF">HDA36_004252</name>
</gene>
<dbReference type="EMBL" id="JACHDB010000001">
    <property type="protein sequence ID" value="MBB5434168.1"/>
    <property type="molecule type" value="Genomic_DNA"/>
</dbReference>